<sequence length="169" mass="18520">MKLAVGTVLLVAVALTGGLLLFAQTTSNLEGVWQIQQVTPRNGEPVNRTPLPSLVIFTTEHYSWIRIAGTQAPRNFGKHWLPTDAEKLARYDAMFVNAGTYEINEGALTMRPVVARVPEFVGGNIEYRYRLAGDTLTLTGLDEHSFDGVQAPWAKIGQAATLTLVRITP</sequence>
<dbReference type="EMBL" id="GU568008">
    <property type="protein sequence ID" value="ADI23220.1"/>
    <property type="molecule type" value="Genomic_DNA"/>
</dbReference>
<dbReference type="InterPro" id="IPR024311">
    <property type="entry name" value="Lipocalin-like"/>
</dbReference>
<dbReference type="AlphaFoldDB" id="E7C6Z6"/>
<organism evidence="2">
    <name type="scientific">uncultured Gemmatimonadales bacterium HF0770_11C06</name>
    <dbReference type="NCBI Taxonomy" id="723616"/>
    <lineage>
        <taxon>Bacteria</taxon>
        <taxon>Pseudomonadati</taxon>
        <taxon>Gemmatimonadota</taxon>
        <taxon>Gemmatimonadia</taxon>
        <taxon>Gemmatimonadales</taxon>
        <taxon>environmental samples</taxon>
    </lineage>
</organism>
<evidence type="ECO:0000313" key="2">
    <source>
        <dbReference type="EMBL" id="ADI23220.1"/>
    </source>
</evidence>
<evidence type="ECO:0000259" key="1">
    <source>
        <dbReference type="Pfam" id="PF13924"/>
    </source>
</evidence>
<dbReference type="Pfam" id="PF13924">
    <property type="entry name" value="Lipocalin_5"/>
    <property type="match status" value="1"/>
</dbReference>
<feature type="domain" description="Lipocalin-like" evidence="1">
    <location>
        <begin position="31"/>
        <end position="139"/>
    </location>
</feature>
<accession>E7C6Z6</accession>
<protein>
    <recommendedName>
        <fullName evidence="1">Lipocalin-like domain-containing protein</fullName>
    </recommendedName>
</protein>
<reference evidence="2" key="1">
    <citation type="submission" date="2010-01" db="EMBL/GenBank/DDBJ databases">
        <title>Genome fragments of uncultured bacteria from the North Pacific subtropical Gyre.</title>
        <authorList>
            <person name="Pham V.D."/>
            <person name="Delong E.F."/>
        </authorList>
    </citation>
    <scope>NUCLEOTIDE SEQUENCE</scope>
</reference>
<proteinExistence type="predicted"/>
<name>E7C6Z6_9BACT</name>